<dbReference type="STRING" id="760142.Hipma_0653"/>
<gene>
    <name evidence="1" type="ordered locus">Hipma_0653</name>
</gene>
<proteinExistence type="predicted"/>
<reference evidence="2" key="2">
    <citation type="submission" date="2011-03" db="EMBL/GenBank/DDBJ databases">
        <title>The complete genome of Hippea maritima DSM 10411.</title>
        <authorList>
            <consortium name="US DOE Joint Genome Institute (JGI-PGF)"/>
            <person name="Lucas S."/>
            <person name="Copeland A."/>
            <person name="Lapidus A."/>
            <person name="Bruce D."/>
            <person name="Goodwin L."/>
            <person name="Pitluck S."/>
            <person name="Peters L."/>
            <person name="Kyrpides N."/>
            <person name="Mavromatis K."/>
            <person name="Pagani I."/>
            <person name="Ivanova N."/>
            <person name="Mikhailova N."/>
            <person name="Lu M."/>
            <person name="Detter J.C."/>
            <person name="Tapia R."/>
            <person name="Han C."/>
            <person name="Land M."/>
            <person name="Hauser L."/>
            <person name="Markowitz V."/>
            <person name="Cheng J.-F."/>
            <person name="Hugenholtz P."/>
            <person name="Woyke T."/>
            <person name="Wu D."/>
            <person name="Spring S."/>
            <person name="Schroeder M."/>
            <person name="Brambilla E."/>
            <person name="Klenk H.-P."/>
            <person name="Eisen J.A."/>
        </authorList>
    </citation>
    <scope>NUCLEOTIDE SEQUENCE [LARGE SCALE GENOMIC DNA]</scope>
    <source>
        <strain evidence="2">ATCC 700847 / DSM 10411 / MH2</strain>
    </source>
</reference>
<dbReference type="Proteomes" id="UP000008139">
    <property type="component" value="Chromosome"/>
</dbReference>
<protein>
    <submittedName>
        <fullName evidence="1">Uncharacterized protein</fullName>
    </submittedName>
</protein>
<dbReference type="RefSeq" id="WP_013681664.1">
    <property type="nucleotide sequence ID" value="NC_015318.1"/>
</dbReference>
<keyword evidence="2" id="KW-1185">Reference proteome</keyword>
<dbReference type="eggNOG" id="COG3206">
    <property type="taxonomic scope" value="Bacteria"/>
</dbReference>
<evidence type="ECO:0000313" key="2">
    <source>
        <dbReference type="Proteomes" id="UP000008139"/>
    </source>
</evidence>
<sequence>MADVKANLNLWKAVEKTDMSYTKKVSCGQRTFTSINPYYQIRRATEIWGEYGKTWGFKDVDYQFITIQKADKQETYCVAKFRFFYPEGEYVVLNSIAVRDDEFMKKLYTDALTKALSYLGFDADIFMGEMDKEARYTGEVKKTETAANETVKKLENALKALGLKLENGKVVGRTYGKSKELKALGFVWKPEEKMWVLPQQNQNQIQDDIPF</sequence>
<dbReference type="KEGG" id="hmr:Hipma_0653"/>
<dbReference type="OrthoDB" id="256590at2"/>
<organism evidence="1 2">
    <name type="scientific">Hippea maritima (strain ATCC 700847 / DSM 10411 / MH2)</name>
    <dbReference type="NCBI Taxonomy" id="760142"/>
    <lineage>
        <taxon>Bacteria</taxon>
        <taxon>Pseudomonadati</taxon>
        <taxon>Campylobacterota</taxon>
        <taxon>Desulfurellia</taxon>
        <taxon>Desulfurellales</taxon>
        <taxon>Hippeaceae</taxon>
        <taxon>Hippea</taxon>
    </lineage>
</organism>
<dbReference type="InParanoid" id="F2LV39"/>
<name>F2LV39_HIPMA</name>
<dbReference type="AlphaFoldDB" id="F2LV39"/>
<evidence type="ECO:0000313" key="1">
    <source>
        <dbReference type="EMBL" id="AEA33623.1"/>
    </source>
</evidence>
<dbReference type="HOGENOM" id="CLU_1303482_0_0_7"/>
<accession>F2LV39</accession>
<dbReference type="EMBL" id="CP002606">
    <property type="protein sequence ID" value="AEA33623.1"/>
    <property type="molecule type" value="Genomic_DNA"/>
</dbReference>
<reference evidence="1 2" key="1">
    <citation type="journal article" date="2011" name="Stand. Genomic Sci.">
        <title>Complete genome sequence of the thermophilic sulfur-reducer Hippea maritima type strain (MH(2)).</title>
        <authorList>
            <person name="Huntemann M."/>
            <person name="Lu M."/>
            <person name="Nolan M."/>
            <person name="Lapidus A."/>
            <person name="Lucas S."/>
            <person name="Hammon N."/>
            <person name="Deshpande S."/>
            <person name="Cheng J.F."/>
            <person name="Tapia R."/>
            <person name="Han C."/>
            <person name="Goodwin L."/>
            <person name="Pitluck S."/>
            <person name="Liolios K."/>
            <person name="Pagani I."/>
            <person name="Ivanova N."/>
            <person name="Ovchinikova G."/>
            <person name="Pati A."/>
            <person name="Chen A."/>
            <person name="Palaniappan K."/>
            <person name="Land M."/>
            <person name="Hauser L."/>
            <person name="Jeffries C.D."/>
            <person name="Detter J.C."/>
            <person name="Brambilla E.M."/>
            <person name="Rohde M."/>
            <person name="Spring S."/>
            <person name="Goker M."/>
            <person name="Woyke T."/>
            <person name="Bristow J."/>
            <person name="Eisen J.A."/>
            <person name="Markowitz V."/>
            <person name="Hugenholtz P."/>
            <person name="Kyrpides N.C."/>
            <person name="Klenk H.P."/>
            <person name="Mavromatis K."/>
        </authorList>
    </citation>
    <scope>NUCLEOTIDE SEQUENCE [LARGE SCALE GENOMIC DNA]</scope>
    <source>
        <strain evidence="2">ATCC 700847 / DSM 10411 / MH2</strain>
    </source>
</reference>